<dbReference type="OrthoDB" id="10042731at2759"/>
<dbReference type="SUPFAM" id="SSF81321">
    <property type="entry name" value="Family A G protein-coupled receptor-like"/>
    <property type="match status" value="1"/>
</dbReference>
<dbReference type="SMART" id="SM01381">
    <property type="entry name" value="7TM_GPCR_Srsx"/>
    <property type="match status" value="1"/>
</dbReference>
<evidence type="ECO:0000256" key="2">
    <source>
        <dbReference type="ARBA" id="ARBA00022475"/>
    </source>
</evidence>
<dbReference type="Gene3D" id="1.20.1070.10">
    <property type="entry name" value="Rhodopsin 7-helix transmembrane proteins"/>
    <property type="match status" value="1"/>
</dbReference>
<reference evidence="10" key="1">
    <citation type="submission" date="2020-04" db="EMBL/GenBank/DDBJ databases">
        <authorList>
            <person name="Alioto T."/>
            <person name="Alioto T."/>
            <person name="Gomez Garrido J."/>
        </authorList>
    </citation>
    <scope>NUCLEOTIDE SEQUENCE</scope>
    <source>
        <strain evidence="10">A484AB</strain>
    </source>
</reference>
<evidence type="ECO:0000256" key="5">
    <source>
        <dbReference type="ARBA" id="ARBA00023040"/>
    </source>
</evidence>
<comment type="caution">
    <text evidence="10">The sequence shown here is derived from an EMBL/GenBank/DDBJ whole genome shotgun (WGS) entry which is preliminary data.</text>
</comment>
<dbReference type="PRINTS" id="PR00237">
    <property type="entry name" value="GPCRRHODOPSN"/>
</dbReference>
<accession>A0A6S7IXG7</accession>
<evidence type="ECO:0000256" key="8">
    <source>
        <dbReference type="ARBA" id="ARBA00023180"/>
    </source>
</evidence>
<keyword evidence="3" id="KW-0812">Transmembrane</keyword>
<keyword evidence="4" id="KW-1133">Transmembrane helix</keyword>
<keyword evidence="9" id="KW-0807">Transducer</keyword>
<dbReference type="GO" id="GO:0005886">
    <property type="term" value="C:plasma membrane"/>
    <property type="evidence" value="ECO:0007669"/>
    <property type="project" value="UniProtKB-SubCell"/>
</dbReference>
<dbReference type="InterPro" id="IPR017452">
    <property type="entry name" value="GPCR_Rhodpsn_7TM"/>
</dbReference>
<evidence type="ECO:0000256" key="3">
    <source>
        <dbReference type="ARBA" id="ARBA00022692"/>
    </source>
</evidence>
<evidence type="ECO:0000256" key="4">
    <source>
        <dbReference type="ARBA" id="ARBA00022989"/>
    </source>
</evidence>
<comment type="subcellular location">
    <subcellularLocation>
        <location evidence="1">Cell membrane</location>
        <topology evidence="1">Multi-pass membrane protein</topology>
    </subcellularLocation>
</comment>
<name>A0A6S7IXG7_PARCT</name>
<evidence type="ECO:0000256" key="6">
    <source>
        <dbReference type="ARBA" id="ARBA00023136"/>
    </source>
</evidence>
<dbReference type="PANTHER" id="PTHR24246:SF27">
    <property type="entry name" value="ADENOSINE RECEPTOR, ISOFORM A"/>
    <property type="match status" value="1"/>
</dbReference>
<dbReference type="EMBL" id="CACRXK020012863">
    <property type="protein sequence ID" value="CAB4024145.1"/>
    <property type="molecule type" value="Genomic_DNA"/>
</dbReference>
<proteinExistence type="predicted"/>
<gene>
    <name evidence="10" type="ORF">PACLA_8A025337</name>
</gene>
<dbReference type="InterPro" id="IPR000276">
    <property type="entry name" value="GPCR_Rhodpsn"/>
</dbReference>
<sequence length="352" mass="39782">MDNDTDLGHDPRHVHGSRHDVPVEAVTIVLAILIVLSVAGNLLVCSAFVIQPRLRRALYLPVLSLSVADVMCGLVAMTSYLAKKHVFGGKKEQVVCDISRFSYFLTEYASVFSLTIISVDRALAIVRPLTYQTTVTSQRMKAALGCTWCWAIIVSALPFFWKTEKDDGCYFRPTNEWSMAVIVGNVLVPFLLILACQFSIYVIAIKHAIIIKQQRRISMVNRRGSTPRTEAWAIERKATVSLSIVIGLFIICWGPSTLYYFLQKVSPGYFEGTFGEYEGTFNAVVKLMTFANSCFNPLVYSWLNKDFRQAFLRVLSRKRYKNAVEKQASQISHHELLIRQASKPTMVTYEHS</sequence>
<keyword evidence="6" id="KW-0472">Membrane</keyword>
<evidence type="ECO:0000256" key="9">
    <source>
        <dbReference type="ARBA" id="ARBA00023224"/>
    </source>
</evidence>
<keyword evidence="11" id="KW-1185">Reference proteome</keyword>
<keyword evidence="5" id="KW-0297">G-protein coupled receptor</keyword>
<organism evidence="10 11">
    <name type="scientific">Paramuricea clavata</name>
    <name type="common">Red gorgonian</name>
    <name type="synonym">Violescent sea-whip</name>
    <dbReference type="NCBI Taxonomy" id="317549"/>
    <lineage>
        <taxon>Eukaryota</taxon>
        <taxon>Metazoa</taxon>
        <taxon>Cnidaria</taxon>
        <taxon>Anthozoa</taxon>
        <taxon>Octocorallia</taxon>
        <taxon>Malacalcyonacea</taxon>
        <taxon>Plexauridae</taxon>
        <taxon>Paramuricea</taxon>
    </lineage>
</organism>
<dbReference type="Proteomes" id="UP001152795">
    <property type="component" value="Unassembled WGS sequence"/>
</dbReference>
<keyword evidence="8" id="KW-0325">Glycoprotein</keyword>
<dbReference type="AlphaFoldDB" id="A0A6S7IXG7"/>
<evidence type="ECO:0000256" key="7">
    <source>
        <dbReference type="ARBA" id="ARBA00023170"/>
    </source>
</evidence>
<evidence type="ECO:0000313" key="10">
    <source>
        <dbReference type="EMBL" id="CAB4024145.1"/>
    </source>
</evidence>
<dbReference type="GO" id="GO:0004930">
    <property type="term" value="F:G protein-coupled receptor activity"/>
    <property type="evidence" value="ECO:0007669"/>
    <property type="project" value="UniProtKB-KW"/>
</dbReference>
<evidence type="ECO:0000313" key="11">
    <source>
        <dbReference type="Proteomes" id="UP001152795"/>
    </source>
</evidence>
<dbReference type="PANTHER" id="PTHR24246">
    <property type="entry name" value="OLFACTORY RECEPTOR AND ADENOSINE RECEPTOR"/>
    <property type="match status" value="1"/>
</dbReference>
<protein>
    <submittedName>
        <fullName evidence="10">Histamine H2 receptor-like</fullName>
    </submittedName>
</protein>
<evidence type="ECO:0000256" key="1">
    <source>
        <dbReference type="ARBA" id="ARBA00004651"/>
    </source>
</evidence>
<keyword evidence="7 10" id="KW-0675">Receptor</keyword>
<dbReference type="PROSITE" id="PS50262">
    <property type="entry name" value="G_PROTEIN_RECEP_F1_2"/>
    <property type="match status" value="1"/>
</dbReference>
<keyword evidence="2" id="KW-1003">Cell membrane</keyword>
<dbReference type="Pfam" id="PF00001">
    <property type="entry name" value="7tm_1"/>
    <property type="match status" value="1"/>
</dbReference>